<protein>
    <recommendedName>
        <fullName evidence="7">Cytochrome c domain-containing protein</fullName>
    </recommendedName>
</protein>
<name>A0A2G1W7N2_9BACT</name>
<dbReference type="PANTHER" id="PTHR35889:SF3">
    <property type="entry name" value="F-BOX DOMAIN-CONTAINING PROTEIN"/>
    <property type="match status" value="1"/>
</dbReference>
<dbReference type="Pfam" id="PF07587">
    <property type="entry name" value="PSD1"/>
    <property type="match status" value="1"/>
</dbReference>
<dbReference type="GO" id="GO:0009055">
    <property type="term" value="F:electron transfer activity"/>
    <property type="evidence" value="ECO:0007669"/>
    <property type="project" value="InterPro"/>
</dbReference>
<evidence type="ECO:0000313" key="5">
    <source>
        <dbReference type="EMBL" id="PHQ34649.1"/>
    </source>
</evidence>
<comment type="caution">
    <text evidence="5">The sequence shown here is derived from an EMBL/GenBank/DDBJ whole genome shotgun (WGS) entry which is preliminary data.</text>
</comment>
<evidence type="ECO:0008006" key="7">
    <source>
        <dbReference type="Google" id="ProtNLM"/>
    </source>
</evidence>
<evidence type="ECO:0000259" key="2">
    <source>
        <dbReference type="Pfam" id="PF07583"/>
    </source>
</evidence>
<evidence type="ECO:0000259" key="4">
    <source>
        <dbReference type="Pfam" id="PF07635"/>
    </source>
</evidence>
<feature type="domain" description="Cytochrome C Planctomycete-type" evidence="4">
    <location>
        <begin position="67"/>
        <end position="126"/>
    </location>
</feature>
<reference evidence="5 6" key="1">
    <citation type="submission" date="2017-06" db="EMBL/GenBank/DDBJ databases">
        <title>Description of Rhodopirellula bahusiensis sp. nov.</title>
        <authorList>
            <person name="Kizina J."/>
            <person name="Harder J."/>
        </authorList>
    </citation>
    <scope>NUCLEOTIDE SEQUENCE [LARGE SCALE GENOMIC DNA]</scope>
    <source>
        <strain evidence="5 6">SWK21</strain>
    </source>
</reference>
<dbReference type="EMBL" id="NIZW01000010">
    <property type="protein sequence ID" value="PHQ34649.1"/>
    <property type="molecule type" value="Genomic_DNA"/>
</dbReference>
<sequence length="851" mass="95949">MNAICGPTLMLIESMFSHLRSLKPAMQPQSMARIAAFAAACLAVSYSPAQAEVDYATEIKPLLAKRCYSCHGPDQSESGLGLHQAETSIIEGDSGEQLIVPGDPDSSHLLERIVANDDYELMPPEGEPLSEVEVELVRRWIEEGATFTKHWAYEPVQDVAPPSIADAIQNHVAVQAKSNGESVQIDPVVEAWAESNHPIDAFLLDSLLAGGLTPNAPADRQTLIRRVTLDLTGLPPTPSEVAEFIRDESPNAYENLIERLLQSPHYGERWGRHWLDLVRYAETNSFERDNPKPNAWKYRDYVIRSFNEDKPYDQFVKEQLAGDLLDDVTTESLTATGYYRLGIWDDEPADPLQARYDELDDLVAVTGQTFLGLTINCARCHDHKIDPIPQTDYYGMLAFFADVSRYGTRGDQTSNNQIDVSKPGLNEAYAKLDAEQRKLEEEATQIEQDGITKMSAPDQRATEGPKRQRQRILKKKLRPLLTKDQRKRYDEIKSELNLVAKKRQELPNREQVLGLGKLKPIEETFVLFRGNPHSPTDSVTPRFPEIFKETPREMTPNERRRVFAEWVTSQDNRLSSRVMANRIWQHHFGRGIVRSPNNFGGLGVPPTHPELLDYLANRLVDGGWKLKDMHRLICTSQAYQMSSEINEASSSIDPGNDLFWKFDSRRLSAEEVRDSILAVNESLNRDTYGPSFYPTLSAEVLAGQSKPGQGWGNSSEAERNRRSVYIHVKRSLLTPLLSAFDFPEPDATCEARFATLQPGQAMSLLNSDFIHEEAGKLAKSVRSRLPEDSDNRAFVSAVIEQVLMRPALDVEIKEGVELIDELTKEYEVSSERANALYALSVMNWNEFVFVF</sequence>
<dbReference type="GO" id="GO:0020037">
    <property type="term" value="F:heme binding"/>
    <property type="evidence" value="ECO:0007669"/>
    <property type="project" value="InterPro"/>
</dbReference>
<dbReference type="InterPro" id="IPR022655">
    <property type="entry name" value="DUF1553"/>
</dbReference>
<dbReference type="SUPFAM" id="SSF46626">
    <property type="entry name" value="Cytochrome c"/>
    <property type="match status" value="1"/>
</dbReference>
<dbReference type="InterPro" id="IPR036909">
    <property type="entry name" value="Cyt_c-like_dom_sf"/>
</dbReference>
<feature type="region of interest" description="Disordered" evidence="1">
    <location>
        <begin position="436"/>
        <end position="471"/>
    </location>
</feature>
<dbReference type="InterPro" id="IPR011429">
    <property type="entry name" value="Cyt_c_Planctomycete-type"/>
</dbReference>
<dbReference type="OrthoDB" id="127107at2"/>
<feature type="domain" description="DUF1549" evidence="2">
    <location>
        <begin position="198"/>
        <end position="404"/>
    </location>
</feature>
<dbReference type="RefSeq" id="WP_099261398.1">
    <property type="nucleotide sequence ID" value="NZ_NIZW01000010.1"/>
</dbReference>
<keyword evidence="6" id="KW-1185">Reference proteome</keyword>
<dbReference type="PANTHER" id="PTHR35889">
    <property type="entry name" value="CYCLOINULO-OLIGOSACCHARIDE FRUCTANOTRANSFERASE-RELATED"/>
    <property type="match status" value="1"/>
</dbReference>
<dbReference type="GeneID" id="90609341"/>
<dbReference type="Proteomes" id="UP000225740">
    <property type="component" value="Unassembled WGS sequence"/>
</dbReference>
<accession>A0A2G1W7N2</accession>
<gene>
    <name evidence="5" type="ORF">CEE69_14700</name>
</gene>
<dbReference type="Pfam" id="PF07635">
    <property type="entry name" value="PSCyt1"/>
    <property type="match status" value="1"/>
</dbReference>
<proteinExistence type="predicted"/>
<evidence type="ECO:0000259" key="3">
    <source>
        <dbReference type="Pfam" id="PF07587"/>
    </source>
</evidence>
<evidence type="ECO:0000313" key="6">
    <source>
        <dbReference type="Proteomes" id="UP000225740"/>
    </source>
</evidence>
<dbReference type="InterPro" id="IPR011444">
    <property type="entry name" value="DUF1549"/>
</dbReference>
<dbReference type="Pfam" id="PF07583">
    <property type="entry name" value="PSCyt2"/>
    <property type="match status" value="1"/>
</dbReference>
<dbReference type="AlphaFoldDB" id="A0A2G1W7N2"/>
<feature type="domain" description="DUF1553" evidence="3">
    <location>
        <begin position="559"/>
        <end position="817"/>
    </location>
</feature>
<evidence type="ECO:0000256" key="1">
    <source>
        <dbReference type="SAM" id="MobiDB-lite"/>
    </source>
</evidence>
<organism evidence="5 6">
    <name type="scientific">Rhodopirellula bahusiensis</name>
    <dbReference type="NCBI Taxonomy" id="2014065"/>
    <lineage>
        <taxon>Bacteria</taxon>
        <taxon>Pseudomonadati</taxon>
        <taxon>Planctomycetota</taxon>
        <taxon>Planctomycetia</taxon>
        <taxon>Pirellulales</taxon>
        <taxon>Pirellulaceae</taxon>
        <taxon>Rhodopirellula</taxon>
    </lineage>
</organism>